<organism evidence="1 2">
    <name type="scientific">Pistacia atlantica</name>
    <dbReference type="NCBI Taxonomy" id="434234"/>
    <lineage>
        <taxon>Eukaryota</taxon>
        <taxon>Viridiplantae</taxon>
        <taxon>Streptophyta</taxon>
        <taxon>Embryophyta</taxon>
        <taxon>Tracheophyta</taxon>
        <taxon>Spermatophyta</taxon>
        <taxon>Magnoliopsida</taxon>
        <taxon>eudicotyledons</taxon>
        <taxon>Gunneridae</taxon>
        <taxon>Pentapetalae</taxon>
        <taxon>rosids</taxon>
        <taxon>malvids</taxon>
        <taxon>Sapindales</taxon>
        <taxon>Anacardiaceae</taxon>
        <taxon>Pistacia</taxon>
    </lineage>
</organism>
<name>A0ACC0ZZR8_9ROSI</name>
<protein>
    <submittedName>
        <fullName evidence="1">Uncharacterized protein</fullName>
    </submittedName>
</protein>
<gene>
    <name evidence="1" type="ORF">Patl1_24349</name>
</gene>
<keyword evidence="2" id="KW-1185">Reference proteome</keyword>
<dbReference type="Proteomes" id="UP001164250">
    <property type="component" value="Chromosome 13"/>
</dbReference>
<reference evidence="2" key="1">
    <citation type="journal article" date="2023" name="G3 (Bethesda)">
        <title>Genome assembly and association tests identify interacting loci associated with vigor, precocity, and sex in interspecific pistachio rootstocks.</title>
        <authorList>
            <person name="Palmer W."/>
            <person name="Jacygrad E."/>
            <person name="Sagayaradj S."/>
            <person name="Cavanaugh K."/>
            <person name="Han R."/>
            <person name="Bertier L."/>
            <person name="Beede B."/>
            <person name="Kafkas S."/>
            <person name="Golino D."/>
            <person name="Preece J."/>
            <person name="Michelmore R."/>
        </authorList>
    </citation>
    <scope>NUCLEOTIDE SEQUENCE [LARGE SCALE GENOMIC DNA]</scope>
</reference>
<evidence type="ECO:0000313" key="1">
    <source>
        <dbReference type="EMBL" id="KAJ0079656.1"/>
    </source>
</evidence>
<dbReference type="EMBL" id="CM047909">
    <property type="protein sequence ID" value="KAJ0079656.1"/>
    <property type="molecule type" value="Genomic_DNA"/>
</dbReference>
<evidence type="ECO:0000313" key="2">
    <source>
        <dbReference type="Proteomes" id="UP001164250"/>
    </source>
</evidence>
<comment type="caution">
    <text evidence="1">The sequence shown here is derived from an EMBL/GenBank/DDBJ whole genome shotgun (WGS) entry which is preliminary data.</text>
</comment>
<proteinExistence type="predicted"/>
<sequence length="378" mass="41971">MSNANPTPNIASPSSSPRSSLPIKINPYAIHHSDSPSTVLVTPLLLVDNYGPWNCATTMALRAKSKLGFVDGSLPIPHEKDDISNWEQCNDLVGSWILNSVSPEIRPSILYAEIAAQIWTDLKDRFSQSNAPKIYQLKQSISSLKQEGMSVSLYFTQLKSLWDELSSIVCITPCICGNAKSNIDQQNQDRAMEFLQGLHDRFSAIRSQILLMESFPSIQRIHNLVGQEEKQQEINIQTTPTIDSAAFQAFKPPSRPSGKRQRPFCEHCNKHGHTLATCYQIHGFPNTQVKKSGPPPSTSATNQLTPEQYNKLLTLLSKEESGGSSVHLAGTILTCLSSCWIIDSGASNHICTSLSFFLHILLFIKAWQFNCLMVLMQL</sequence>
<accession>A0ACC0ZZR8</accession>